<evidence type="ECO:0000256" key="1">
    <source>
        <dbReference type="ARBA" id="ARBA00004292"/>
    </source>
</evidence>
<dbReference type="PANTHER" id="PTHR21382:SF1">
    <property type="entry name" value="NADH DEHYDROGENASE [UBIQUINONE] 1 ALPHA SUBCOMPLEX SUBUNIT 11"/>
    <property type="match status" value="1"/>
</dbReference>
<keyword evidence="5" id="KW-0999">Mitochondrion inner membrane</keyword>
<dbReference type="PANTHER" id="PTHR21382">
    <property type="entry name" value="NADH-UBIQUINONE OXIDOREDUCTASE SUBUNIT"/>
    <property type="match status" value="1"/>
</dbReference>
<keyword evidence="4 11" id="KW-0812">Transmembrane</keyword>
<keyword evidence="8 11" id="KW-0472">Membrane</keyword>
<dbReference type="InterPro" id="IPR039205">
    <property type="entry name" value="NDUFA11"/>
</dbReference>
<evidence type="ECO:0000256" key="8">
    <source>
        <dbReference type="ARBA" id="ARBA00023136"/>
    </source>
</evidence>
<evidence type="ECO:0000256" key="10">
    <source>
        <dbReference type="ARBA" id="ARBA00031497"/>
    </source>
</evidence>
<comment type="subcellular location">
    <subcellularLocation>
        <location evidence="1">Mitochondrion inner membrane</location>
        <topology evidence="1">Multi-pass membrane protein</topology>
        <orientation evidence="1">Matrix side</orientation>
    </subcellularLocation>
</comment>
<name>A0A0L7LJV9_OPEBR</name>
<dbReference type="GO" id="GO:0006120">
    <property type="term" value="P:mitochondrial electron transport, NADH to ubiquinone"/>
    <property type="evidence" value="ECO:0007669"/>
    <property type="project" value="InterPro"/>
</dbReference>
<feature type="transmembrane region" description="Helical" evidence="11">
    <location>
        <begin position="88"/>
        <end position="105"/>
    </location>
</feature>
<reference evidence="12 13" key="1">
    <citation type="journal article" date="2015" name="Genome Biol. Evol.">
        <title>The genome of winter moth (Operophtera brumata) provides a genomic perspective on sexual dimorphism and phenology.</title>
        <authorList>
            <person name="Derks M.F."/>
            <person name="Smit S."/>
            <person name="Salis L."/>
            <person name="Schijlen E."/>
            <person name="Bossers A."/>
            <person name="Mateman C."/>
            <person name="Pijl A.S."/>
            <person name="de Ridder D."/>
            <person name="Groenen M.A."/>
            <person name="Visser M.E."/>
            <person name="Megens H.J."/>
        </authorList>
    </citation>
    <scope>NUCLEOTIDE SEQUENCE [LARGE SCALE GENOMIC DNA]</scope>
    <source>
        <strain evidence="12">WM2013NL</strain>
        <tissue evidence="12">Head and thorax</tissue>
    </source>
</reference>
<sequence length="168" mass="18104">MDRLLTYRYYDSPEGKDILLKTVATNKYAALAGLVYGSYDVLMYSRTVGVVNTVARYGFIIGPLVGMATAFTVTSNVAVNIRGKNDGLNYFMGGIVAGSIFSAWMKAPVLAVPAAMALGAAAVVKKTAIDAGYTFFPELCFLVVTNFTSDKIHHHVTILPDDGFLMDL</sequence>
<evidence type="ECO:0000256" key="3">
    <source>
        <dbReference type="ARBA" id="ARBA00018191"/>
    </source>
</evidence>
<dbReference type="EMBL" id="JTDY01000905">
    <property type="protein sequence ID" value="KOB75491.1"/>
    <property type="molecule type" value="Genomic_DNA"/>
</dbReference>
<evidence type="ECO:0000256" key="9">
    <source>
        <dbReference type="ARBA" id="ARBA00030608"/>
    </source>
</evidence>
<proteinExistence type="inferred from homology"/>
<dbReference type="AlphaFoldDB" id="A0A0L7LJV9"/>
<keyword evidence="13" id="KW-1185">Reference proteome</keyword>
<evidence type="ECO:0000313" key="12">
    <source>
        <dbReference type="EMBL" id="KOB75491.1"/>
    </source>
</evidence>
<comment type="caution">
    <text evidence="12">The sequence shown here is derived from an EMBL/GenBank/DDBJ whole genome shotgun (WGS) entry which is preliminary data.</text>
</comment>
<dbReference type="GO" id="GO:0045271">
    <property type="term" value="C:respiratory chain complex I"/>
    <property type="evidence" value="ECO:0007669"/>
    <property type="project" value="InterPro"/>
</dbReference>
<keyword evidence="6 11" id="KW-1133">Transmembrane helix</keyword>
<keyword evidence="12" id="KW-0830">Ubiquinone</keyword>
<dbReference type="STRING" id="104452.A0A0L7LJV9"/>
<dbReference type="GO" id="GO:0005743">
    <property type="term" value="C:mitochondrial inner membrane"/>
    <property type="evidence" value="ECO:0007669"/>
    <property type="project" value="UniProtKB-SubCell"/>
</dbReference>
<evidence type="ECO:0000256" key="11">
    <source>
        <dbReference type="SAM" id="Phobius"/>
    </source>
</evidence>
<evidence type="ECO:0000256" key="5">
    <source>
        <dbReference type="ARBA" id="ARBA00022792"/>
    </source>
</evidence>
<feature type="transmembrane region" description="Helical" evidence="11">
    <location>
        <begin position="57"/>
        <end position="81"/>
    </location>
</feature>
<organism evidence="12 13">
    <name type="scientific">Operophtera brumata</name>
    <name type="common">Winter moth</name>
    <name type="synonym">Phalaena brumata</name>
    <dbReference type="NCBI Taxonomy" id="104452"/>
    <lineage>
        <taxon>Eukaryota</taxon>
        <taxon>Metazoa</taxon>
        <taxon>Ecdysozoa</taxon>
        <taxon>Arthropoda</taxon>
        <taxon>Hexapoda</taxon>
        <taxon>Insecta</taxon>
        <taxon>Pterygota</taxon>
        <taxon>Neoptera</taxon>
        <taxon>Endopterygota</taxon>
        <taxon>Lepidoptera</taxon>
        <taxon>Glossata</taxon>
        <taxon>Ditrysia</taxon>
        <taxon>Geometroidea</taxon>
        <taxon>Geometridae</taxon>
        <taxon>Larentiinae</taxon>
        <taxon>Operophtera</taxon>
    </lineage>
</organism>
<evidence type="ECO:0000256" key="4">
    <source>
        <dbReference type="ARBA" id="ARBA00022692"/>
    </source>
</evidence>
<keyword evidence="7" id="KW-0496">Mitochondrion</keyword>
<evidence type="ECO:0000256" key="2">
    <source>
        <dbReference type="ARBA" id="ARBA00008699"/>
    </source>
</evidence>
<protein>
    <recommendedName>
        <fullName evidence="3">NADH dehydrogenase [ubiquinone] 1 alpha subcomplex subunit 11</fullName>
    </recommendedName>
    <alternativeName>
        <fullName evidence="9">Complex I-B14.7</fullName>
    </alternativeName>
    <alternativeName>
        <fullName evidence="10">NADH-ubiquinone oxidoreductase subunit B14.7</fullName>
    </alternativeName>
</protein>
<evidence type="ECO:0000256" key="6">
    <source>
        <dbReference type="ARBA" id="ARBA00022989"/>
    </source>
</evidence>
<accession>A0A0L7LJV9</accession>
<comment type="similarity">
    <text evidence="2">Belongs to the complex I NDUFA11 subunit family.</text>
</comment>
<gene>
    <name evidence="12" type="ORF">OBRU01_07395</name>
</gene>
<dbReference type="Proteomes" id="UP000037510">
    <property type="component" value="Unassembled WGS sequence"/>
</dbReference>
<evidence type="ECO:0000313" key="13">
    <source>
        <dbReference type="Proteomes" id="UP000037510"/>
    </source>
</evidence>
<evidence type="ECO:0000256" key="7">
    <source>
        <dbReference type="ARBA" id="ARBA00023128"/>
    </source>
</evidence>